<dbReference type="GO" id="GO:0009653">
    <property type="term" value="P:anatomical structure morphogenesis"/>
    <property type="evidence" value="ECO:0007669"/>
    <property type="project" value="TreeGrafter"/>
</dbReference>
<dbReference type="PANTHER" id="PTHR11829">
    <property type="entry name" value="FORKHEAD BOX PROTEIN"/>
    <property type="match status" value="1"/>
</dbReference>
<dbReference type="PANTHER" id="PTHR11829:SF402">
    <property type="entry name" value="FORK HEAD DOMAIN-CONTAINING PROTEIN FD3-RELATED"/>
    <property type="match status" value="1"/>
</dbReference>
<dbReference type="GO" id="GO:0000981">
    <property type="term" value="F:DNA-binding transcription factor activity, RNA polymerase II-specific"/>
    <property type="evidence" value="ECO:0007669"/>
    <property type="project" value="TreeGrafter"/>
</dbReference>
<dbReference type="Pfam" id="PF00250">
    <property type="entry name" value="Forkhead"/>
    <property type="match status" value="1"/>
</dbReference>
<dbReference type="GO" id="GO:0005634">
    <property type="term" value="C:nucleus"/>
    <property type="evidence" value="ECO:0007669"/>
    <property type="project" value="UniProtKB-SubCell"/>
</dbReference>
<keyword evidence="4" id="KW-0804">Transcription</keyword>
<feature type="domain" description="Fork-head" evidence="8">
    <location>
        <begin position="228"/>
        <end position="322"/>
    </location>
</feature>
<feature type="compositionally biased region" description="Polar residues" evidence="7">
    <location>
        <begin position="84"/>
        <end position="95"/>
    </location>
</feature>
<evidence type="ECO:0000259" key="8">
    <source>
        <dbReference type="PROSITE" id="PS50039"/>
    </source>
</evidence>
<dbReference type="AlphaFoldDB" id="A0AAD4NAR3"/>
<evidence type="ECO:0000256" key="3">
    <source>
        <dbReference type="ARBA" id="ARBA00023125"/>
    </source>
</evidence>
<feature type="compositionally biased region" description="Polar residues" evidence="7">
    <location>
        <begin position="428"/>
        <end position="443"/>
    </location>
</feature>
<dbReference type="EMBL" id="JAKKPZ010000006">
    <property type="protein sequence ID" value="KAI1720065.1"/>
    <property type="molecule type" value="Genomic_DNA"/>
</dbReference>
<feature type="compositionally biased region" description="Acidic residues" evidence="7">
    <location>
        <begin position="199"/>
        <end position="212"/>
    </location>
</feature>
<evidence type="ECO:0000256" key="7">
    <source>
        <dbReference type="SAM" id="MobiDB-lite"/>
    </source>
</evidence>
<name>A0AAD4NAR3_9BILA</name>
<dbReference type="PROSITE" id="PS00657">
    <property type="entry name" value="FORK_HEAD_1"/>
    <property type="match status" value="1"/>
</dbReference>
<dbReference type="Gene3D" id="1.10.10.10">
    <property type="entry name" value="Winged helix-like DNA-binding domain superfamily/Winged helix DNA-binding domain"/>
    <property type="match status" value="1"/>
</dbReference>
<feature type="region of interest" description="Disordered" evidence="7">
    <location>
        <begin position="134"/>
        <end position="227"/>
    </location>
</feature>
<evidence type="ECO:0000256" key="6">
    <source>
        <dbReference type="PROSITE-ProRule" id="PRU00089"/>
    </source>
</evidence>
<dbReference type="SMART" id="SM00339">
    <property type="entry name" value="FH"/>
    <property type="match status" value="1"/>
</dbReference>
<keyword evidence="10" id="KW-1185">Reference proteome</keyword>
<feature type="compositionally biased region" description="Polar residues" evidence="7">
    <location>
        <begin position="18"/>
        <end position="35"/>
    </location>
</feature>
<dbReference type="InterPro" id="IPR036390">
    <property type="entry name" value="WH_DNA-bd_sf"/>
</dbReference>
<dbReference type="PROSITE" id="PS00658">
    <property type="entry name" value="FORK_HEAD_2"/>
    <property type="match status" value="1"/>
</dbReference>
<dbReference type="InterPro" id="IPR036388">
    <property type="entry name" value="WH-like_DNA-bd_sf"/>
</dbReference>
<protein>
    <submittedName>
        <fullName evidence="9">Forkhead domain-containing protein</fullName>
    </submittedName>
</protein>
<dbReference type="GO" id="GO:0030154">
    <property type="term" value="P:cell differentiation"/>
    <property type="evidence" value="ECO:0007669"/>
    <property type="project" value="TreeGrafter"/>
</dbReference>
<dbReference type="SUPFAM" id="SSF46785">
    <property type="entry name" value="Winged helix' DNA-binding domain"/>
    <property type="match status" value="1"/>
</dbReference>
<reference evidence="9" key="1">
    <citation type="submission" date="2022-01" db="EMBL/GenBank/DDBJ databases">
        <title>Genome Sequence Resource for Two Populations of Ditylenchus destructor, the Migratory Endoparasitic Phytonematode.</title>
        <authorList>
            <person name="Zhang H."/>
            <person name="Lin R."/>
            <person name="Xie B."/>
        </authorList>
    </citation>
    <scope>NUCLEOTIDE SEQUENCE</scope>
    <source>
        <strain evidence="9">BazhouSP</strain>
    </source>
</reference>
<evidence type="ECO:0000256" key="4">
    <source>
        <dbReference type="ARBA" id="ARBA00023163"/>
    </source>
</evidence>
<proteinExistence type="predicted"/>
<accession>A0AAD4NAR3</accession>
<keyword evidence="3 6" id="KW-0238">DNA-binding</keyword>
<gene>
    <name evidence="9" type="ORF">DdX_05435</name>
</gene>
<evidence type="ECO:0000313" key="9">
    <source>
        <dbReference type="EMBL" id="KAI1720065.1"/>
    </source>
</evidence>
<keyword evidence="5 6" id="KW-0539">Nucleus</keyword>
<dbReference type="InterPro" id="IPR050211">
    <property type="entry name" value="FOX_domain-containing"/>
</dbReference>
<feature type="DNA-binding region" description="Fork-head" evidence="6">
    <location>
        <begin position="228"/>
        <end position="322"/>
    </location>
</feature>
<keyword evidence="2" id="KW-0805">Transcription regulation</keyword>
<evidence type="ECO:0000256" key="2">
    <source>
        <dbReference type="ARBA" id="ARBA00023015"/>
    </source>
</evidence>
<dbReference type="PRINTS" id="PR00053">
    <property type="entry name" value="FORKHEAD"/>
</dbReference>
<comment type="subcellular location">
    <subcellularLocation>
        <location evidence="1 6">Nucleus</location>
    </subcellularLocation>
</comment>
<dbReference type="GO" id="GO:0000978">
    <property type="term" value="F:RNA polymerase II cis-regulatory region sequence-specific DNA binding"/>
    <property type="evidence" value="ECO:0007669"/>
    <property type="project" value="TreeGrafter"/>
</dbReference>
<feature type="compositionally biased region" description="Basic residues" evidence="7">
    <location>
        <begin position="217"/>
        <end position="226"/>
    </location>
</feature>
<feature type="region of interest" description="Disordered" evidence="7">
    <location>
        <begin position="428"/>
        <end position="473"/>
    </location>
</feature>
<feature type="region of interest" description="Disordered" evidence="7">
    <location>
        <begin position="18"/>
        <end position="97"/>
    </location>
</feature>
<comment type="caution">
    <text evidence="9">The sequence shown here is derived from an EMBL/GenBank/DDBJ whole genome shotgun (WGS) entry which is preliminary data.</text>
</comment>
<dbReference type="InterPro" id="IPR001766">
    <property type="entry name" value="Fork_head_dom"/>
</dbReference>
<evidence type="ECO:0000313" key="10">
    <source>
        <dbReference type="Proteomes" id="UP001201812"/>
    </source>
</evidence>
<sequence>MSGKMRFSMAMILQDNNNHQHSLPTQPALNTQDQFTFPEGCKRTDSVQNSKKKRKSKNDSAAEDSTQAKVPKSETSHIEATVENCPSKTQENSAESPFLDCKKEEVVNGSGQCATFTKQNTANEDETQNSFLYPCQQKDQGPSKDIPGVDGLINEDPDQEGPHQQHSENESADEEDCQASSSSPLSASGHASAVATNDSDLEDDENDEEEGDPNIRNPHRKSKSRAQKPPYSYIALISMAIISSPDQKLTLSQICDFIMSKFDYYREKFPAWQNSIRHNLSLNDCFVKMPREPDNPGKGNYWTIHPDAKDMFDNGSFLRRRKRFKRHPVPSAFHSIPFPPPGCLLGPSPFLPTGGFTSAAAANIRLASMAGPMNSVFSFPSNSPIRGPGIVNTSVASGFLPDLAAFSSAPPFFGIWNAGPYPPVQVATSNPSTDLKIQRNSSPPVKMSNAGESVKESAIESTNASEKVEAESR</sequence>
<dbReference type="InterPro" id="IPR018122">
    <property type="entry name" value="TF_fork_head_CS_1"/>
</dbReference>
<dbReference type="Proteomes" id="UP001201812">
    <property type="component" value="Unassembled WGS sequence"/>
</dbReference>
<feature type="compositionally biased region" description="Low complexity" evidence="7">
    <location>
        <begin position="179"/>
        <end position="193"/>
    </location>
</feature>
<feature type="compositionally biased region" description="Basic and acidic residues" evidence="7">
    <location>
        <begin position="160"/>
        <end position="169"/>
    </location>
</feature>
<dbReference type="InterPro" id="IPR030456">
    <property type="entry name" value="TF_fork_head_CS_2"/>
</dbReference>
<evidence type="ECO:0000256" key="5">
    <source>
        <dbReference type="ARBA" id="ARBA00023242"/>
    </source>
</evidence>
<dbReference type="PROSITE" id="PS50039">
    <property type="entry name" value="FORK_HEAD_3"/>
    <property type="match status" value="1"/>
</dbReference>
<evidence type="ECO:0000256" key="1">
    <source>
        <dbReference type="ARBA" id="ARBA00004123"/>
    </source>
</evidence>
<organism evidence="9 10">
    <name type="scientific">Ditylenchus destructor</name>
    <dbReference type="NCBI Taxonomy" id="166010"/>
    <lineage>
        <taxon>Eukaryota</taxon>
        <taxon>Metazoa</taxon>
        <taxon>Ecdysozoa</taxon>
        <taxon>Nematoda</taxon>
        <taxon>Chromadorea</taxon>
        <taxon>Rhabditida</taxon>
        <taxon>Tylenchina</taxon>
        <taxon>Tylenchomorpha</taxon>
        <taxon>Sphaerularioidea</taxon>
        <taxon>Anguinidae</taxon>
        <taxon>Anguininae</taxon>
        <taxon>Ditylenchus</taxon>
    </lineage>
</organism>
<dbReference type="FunFam" id="1.10.10.10:FF:000016">
    <property type="entry name" value="Forkhead box protein I1"/>
    <property type="match status" value="1"/>
</dbReference>